<comment type="caution">
    <text evidence="1">The sequence shown here is derived from an EMBL/GenBank/DDBJ whole genome shotgun (WGS) entry which is preliminary data.</text>
</comment>
<evidence type="ECO:0008006" key="3">
    <source>
        <dbReference type="Google" id="ProtNLM"/>
    </source>
</evidence>
<gene>
    <name evidence="1" type="ORF">WH95_16245</name>
</gene>
<dbReference type="AlphaFoldDB" id="A0A0M2R5R2"/>
<protein>
    <recommendedName>
        <fullName evidence="3">Glycine zipper family protein</fullName>
    </recommendedName>
</protein>
<dbReference type="STRING" id="1549748.WH95_16245"/>
<name>A0A0M2R5R2_9PROT</name>
<evidence type="ECO:0000313" key="1">
    <source>
        <dbReference type="EMBL" id="KKJ75784.1"/>
    </source>
</evidence>
<sequence length="127" mass="12722">MKGMNRWTGLISLGGLVVLLGGCSNTGADYRPIVDGGESAAYESDLSECAKVADQRGYLNGDVQNAALLGTGLGAIVGGLSDGWGGALVGGVIGAAGGAGAEAWDTQDERKQIVKNCMKGRGHNVVG</sequence>
<proteinExistence type="predicted"/>
<dbReference type="Proteomes" id="UP000034491">
    <property type="component" value="Unassembled WGS sequence"/>
</dbReference>
<evidence type="ECO:0000313" key="2">
    <source>
        <dbReference type="Proteomes" id="UP000034491"/>
    </source>
</evidence>
<dbReference type="EMBL" id="LANI01000025">
    <property type="protein sequence ID" value="KKJ75784.1"/>
    <property type="molecule type" value="Genomic_DNA"/>
</dbReference>
<organism evidence="1 2">
    <name type="scientific">Kiloniella litopenaei</name>
    <dbReference type="NCBI Taxonomy" id="1549748"/>
    <lineage>
        <taxon>Bacteria</taxon>
        <taxon>Pseudomonadati</taxon>
        <taxon>Pseudomonadota</taxon>
        <taxon>Alphaproteobacteria</taxon>
        <taxon>Rhodospirillales</taxon>
        <taxon>Kiloniellaceae</taxon>
        <taxon>Kiloniella</taxon>
    </lineage>
</organism>
<reference evidence="1 2" key="1">
    <citation type="submission" date="2015-03" db="EMBL/GenBank/DDBJ databases">
        <title>Genome sequence of Kiloniella sp. P1-1, isolated from the gut microflora of Pacific white shrimp, Penaeus vannamei.</title>
        <authorList>
            <person name="Shao Z."/>
            <person name="Wang L."/>
            <person name="Li X."/>
        </authorList>
    </citation>
    <scope>NUCLEOTIDE SEQUENCE [LARGE SCALE GENOMIC DNA]</scope>
    <source>
        <strain evidence="1 2">P1-1</strain>
    </source>
</reference>
<keyword evidence="2" id="KW-1185">Reference proteome</keyword>
<accession>A0A0M2R5R2</accession>
<dbReference type="PROSITE" id="PS51257">
    <property type="entry name" value="PROKAR_LIPOPROTEIN"/>
    <property type="match status" value="1"/>
</dbReference>